<dbReference type="Pfam" id="PF12805">
    <property type="entry name" value="FUSC-like"/>
    <property type="match status" value="1"/>
</dbReference>
<gene>
    <name evidence="10" type="ORF">DSL64_23925</name>
</gene>
<keyword evidence="3 7" id="KW-0812">Transmembrane</keyword>
<feature type="transmembrane region" description="Helical" evidence="7">
    <location>
        <begin position="447"/>
        <end position="480"/>
    </location>
</feature>
<dbReference type="Proteomes" id="UP000256373">
    <property type="component" value="Unassembled WGS sequence"/>
</dbReference>
<evidence type="ECO:0000313" key="11">
    <source>
        <dbReference type="Proteomes" id="UP000256373"/>
    </source>
</evidence>
<dbReference type="PANTHER" id="PTHR30509">
    <property type="entry name" value="P-HYDROXYBENZOIC ACID EFFLUX PUMP SUBUNIT-RELATED"/>
    <property type="match status" value="1"/>
</dbReference>
<feature type="transmembrane region" description="Helical" evidence="7">
    <location>
        <begin position="69"/>
        <end position="87"/>
    </location>
</feature>
<evidence type="ECO:0000259" key="9">
    <source>
        <dbReference type="Pfam" id="PF13515"/>
    </source>
</evidence>
<protein>
    <submittedName>
        <fullName evidence="10">Uncharacterized protein</fullName>
    </submittedName>
</protein>
<organism evidence="10 11">
    <name type="scientific">Dyadobacter luteus</name>
    <dbReference type="NCBI Taxonomy" id="2259619"/>
    <lineage>
        <taxon>Bacteria</taxon>
        <taxon>Pseudomonadati</taxon>
        <taxon>Bacteroidota</taxon>
        <taxon>Cytophagia</taxon>
        <taxon>Cytophagales</taxon>
        <taxon>Spirosomataceae</taxon>
        <taxon>Dyadobacter</taxon>
    </lineage>
</organism>
<dbReference type="OrthoDB" id="8670769at2"/>
<proteinExistence type="inferred from homology"/>
<evidence type="ECO:0000259" key="8">
    <source>
        <dbReference type="Pfam" id="PF12805"/>
    </source>
</evidence>
<evidence type="ECO:0000256" key="1">
    <source>
        <dbReference type="ARBA" id="ARBA00004651"/>
    </source>
</evidence>
<keyword evidence="5 7" id="KW-0472">Membrane</keyword>
<dbReference type="EMBL" id="QNUL01000028">
    <property type="protein sequence ID" value="REA57405.1"/>
    <property type="molecule type" value="Genomic_DNA"/>
</dbReference>
<comment type="caution">
    <text evidence="10">The sequence shown here is derived from an EMBL/GenBank/DDBJ whole genome shotgun (WGS) entry which is preliminary data.</text>
</comment>
<evidence type="ECO:0000256" key="2">
    <source>
        <dbReference type="ARBA" id="ARBA00022475"/>
    </source>
</evidence>
<dbReference type="InterPro" id="IPR032692">
    <property type="entry name" value="YccS_N"/>
</dbReference>
<sequence length="706" mass="80396">MNQKRIKKQISNFLNGEYFTDALRITLSIIVPAGVLFALDLPQPAIGVAHGALLIALTDIRGTIEDKRTTSIVSILLFFVVSLLSIVALPYPWLMGVILFFVTFACSMLTVYGSRFSISGTAAIVLMIFIWGLKPSGLSFCIYLLTGSILYHSISLLHLWIWPERYLRYAISECLLTTHDYLKVKALFYDPNIPLEECYKKAILTHNRVSGAQQQLRSILLRDKAAMHNSNLKGQALLRAAEKTIDLYEQITAIHYYYDFIREQFAITGALDLIRQMVEHLTADMLHISEMKPFSQQQQSLETSRQLSHLTARFEYVISKESHSNAEILSKLLVNLKSIHADIQGIHRILSNANATSITNEPKPEYHHFAPFENMEWKQLLAHFKISSPIFRFSLRLALTCLFCYILAQFFELGRYSYWILITVVVIIKPAFSLTRERNIQRLTGTIIGIAIALILLFFVKNTIVLLAFGTVFLLTFFTFNRTHHLLSVIGLTPMIILVLYIYGDSGWGFVLERIYDTLIGCAIAFAATYLFPSWESSRVPFLCRELLKANIHYLEKLQDVISETPLTPTGYKLARKNVYIEQANLSSAFQRMLGEPKHKTIASENIYHFQMLNHILSSNISSLFMSAANRQSTDFSFIQSVITSLTQSELLLNKHLPQSVSIDASDTHSYVQDYSVEKHQDPLFVLKDIAKEIRICCSEIRANLI</sequence>
<evidence type="ECO:0000256" key="5">
    <source>
        <dbReference type="ARBA" id="ARBA00023136"/>
    </source>
</evidence>
<keyword evidence="2" id="KW-1003">Cell membrane</keyword>
<reference evidence="10 11" key="1">
    <citation type="submission" date="2018-07" db="EMBL/GenBank/DDBJ databases">
        <title>Dyadobacter roseus sp. nov., isolated from rose rhizosphere soil.</title>
        <authorList>
            <person name="Chen L."/>
        </authorList>
    </citation>
    <scope>NUCLEOTIDE SEQUENCE [LARGE SCALE GENOMIC DNA]</scope>
    <source>
        <strain evidence="10 11">RS19</strain>
    </source>
</reference>
<feature type="transmembrane region" description="Helical" evidence="7">
    <location>
        <begin position="140"/>
        <end position="162"/>
    </location>
</feature>
<feature type="domain" description="Integral membrane bound transporter" evidence="9">
    <location>
        <begin position="404"/>
        <end position="527"/>
    </location>
</feature>
<evidence type="ECO:0000256" key="7">
    <source>
        <dbReference type="SAM" id="Phobius"/>
    </source>
</evidence>
<dbReference type="RefSeq" id="WP_115833482.1">
    <property type="nucleotide sequence ID" value="NZ_QNUL01000028.1"/>
</dbReference>
<dbReference type="AlphaFoldDB" id="A0A3D8Y640"/>
<dbReference type="PANTHER" id="PTHR30509:SF9">
    <property type="entry name" value="MULTIDRUG RESISTANCE PROTEIN MDTO"/>
    <property type="match status" value="1"/>
</dbReference>
<keyword evidence="4 7" id="KW-1133">Transmembrane helix</keyword>
<feature type="transmembrane region" description="Helical" evidence="7">
    <location>
        <begin position="116"/>
        <end position="134"/>
    </location>
</feature>
<dbReference type="GO" id="GO:0005886">
    <property type="term" value="C:plasma membrane"/>
    <property type="evidence" value="ECO:0007669"/>
    <property type="project" value="UniProtKB-SubCell"/>
</dbReference>
<feature type="transmembrane region" description="Helical" evidence="7">
    <location>
        <begin position="486"/>
        <end position="503"/>
    </location>
</feature>
<keyword evidence="11" id="KW-1185">Reference proteome</keyword>
<dbReference type="InterPro" id="IPR049453">
    <property type="entry name" value="Memb_transporter_dom"/>
</dbReference>
<feature type="domain" description="Integral membrane protein YccS N-terminal" evidence="8">
    <location>
        <begin position="72"/>
        <end position="340"/>
    </location>
</feature>
<feature type="transmembrane region" description="Helical" evidence="7">
    <location>
        <begin position="515"/>
        <end position="535"/>
    </location>
</feature>
<name>A0A3D8Y640_9BACT</name>
<evidence type="ECO:0000256" key="3">
    <source>
        <dbReference type="ARBA" id="ARBA00022692"/>
    </source>
</evidence>
<comment type="subcellular location">
    <subcellularLocation>
        <location evidence="1">Cell membrane</location>
        <topology evidence="1">Multi-pass membrane protein</topology>
    </subcellularLocation>
</comment>
<evidence type="ECO:0000256" key="4">
    <source>
        <dbReference type="ARBA" id="ARBA00022989"/>
    </source>
</evidence>
<comment type="similarity">
    <text evidence="6">Belongs to the YccS/YhfK family.</text>
</comment>
<evidence type="ECO:0000256" key="6">
    <source>
        <dbReference type="ARBA" id="ARBA00043993"/>
    </source>
</evidence>
<accession>A0A3D8Y640</accession>
<dbReference type="Pfam" id="PF13515">
    <property type="entry name" value="FUSC_2"/>
    <property type="match status" value="1"/>
</dbReference>
<feature type="transmembrane region" description="Helical" evidence="7">
    <location>
        <begin position="417"/>
        <end position="435"/>
    </location>
</feature>
<evidence type="ECO:0000313" key="10">
    <source>
        <dbReference type="EMBL" id="REA57405.1"/>
    </source>
</evidence>